<organism evidence="2 3">
    <name type="scientific">Micromonospora lupini str. Lupac 08</name>
    <dbReference type="NCBI Taxonomy" id="1150864"/>
    <lineage>
        <taxon>Bacteria</taxon>
        <taxon>Bacillati</taxon>
        <taxon>Actinomycetota</taxon>
        <taxon>Actinomycetes</taxon>
        <taxon>Micromonosporales</taxon>
        <taxon>Micromonosporaceae</taxon>
        <taxon>Micromonospora</taxon>
    </lineage>
</organism>
<accession>I0L1S5</accession>
<dbReference type="eggNOG" id="COG0456">
    <property type="taxonomic scope" value="Bacteria"/>
</dbReference>
<sequence length="189" mass="20774">MAILTAELQGDPLAQWLMPDPEQRTYISHRLLAVEVSHAVEQGGVDVLSDMSGAAMWRRYPADGGPVLTGQHLGTFTGPALPRFEQVTSALRSYQSAAPHYWLSWLSVHQDFRRQGIAGDLLACRHRAIDEIGYPISTVVTTRATRDLLAVHGYRAELPMQLPGGPTLWPLRRRGRPVTTAQTGTAPAE</sequence>
<feature type="region of interest" description="Disordered" evidence="1">
    <location>
        <begin position="169"/>
        <end position="189"/>
    </location>
</feature>
<protein>
    <submittedName>
        <fullName evidence="2">GCN5-related N-acetyltransferase</fullName>
    </submittedName>
</protein>
<dbReference type="AlphaFoldDB" id="I0L1S5"/>
<dbReference type="STRING" id="1150864.MILUP08_42703"/>
<name>I0L1S5_9ACTN</name>
<evidence type="ECO:0000256" key="1">
    <source>
        <dbReference type="SAM" id="MobiDB-lite"/>
    </source>
</evidence>
<keyword evidence="3" id="KW-1185">Reference proteome</keyword>
<dbReference type="Proteomes" id="UP000003448">
    <property type="component" value="Unassembled WGS sequence"/>
</dbReference>
<dbReference type="SUPFAM" id="SSF55729">
    <property type="entry name" value="Acyl-CoA N-acyltransferases (Nat)"/>
    <property type="match status" value="1"/>
</dbReference>
<keyword evidence="2" id="KW-0808">Transferase</keyword>
<dbReference type="GO" id="GO:0016740">
    <property type="term" value="F:transferase activity"/>
    <property type="evidence" value="ECO:0007669"/>
    <property type="project" value="UniProtKB-KW"/>
</dbReference>
<dbReference type="InterPro" id="IPR016181">
    <property type="entry name" value="Acyl_CoA_acyltransferase"/>
</dbReference>
<evidence type="ECO:0000313" key="2">
    <source>
        <dbReference type="EMBL" id="CCH17772.1"/>
    </source>
</evidence>
<gene>
    <name evidence="2" type="ORF">MILUP08_42703</name>
</gene>
<feature type="compositionally biased region" description="Polar residues" evidence="1">
    <location>
        <begin position="179"/>
        <end position="189"/>
    </location>
</feature>
<comment type="caution">
    <text evidence="2">The sequence shown here is derived from an EMBL/GenBank/DDBJ whole genome shotgun (WGS) entry which is preliminary data.</text>
</comment>
<dbReference type="CDD" id="cd04301">
    <property type="entry name" value="NAT_SF"/>
    <property type="match status" value="1"/>
</dbReference>
<reference evidence="3" key="1">
    <citation type="journal article" date="2012" name="J. Bacteriol.">
        <title>Genome Sequence of Micromonospora lupini Lupac 08, Isolated from Root Nodules of Lupinus angustifolius.</title>
        <authorList>
            <person name="Alonso-Vega P."/>
            <person name="Normand P."/>
            <person name="Bacigalupe R."/>
            <person name="Pujic P."/>
            <person name="Lajus A."/>
            <person name="Vallenet D."/>
            <person name="Carro L."/>
            <person name="Coll P."/>
            <person name="Trujillo M.E."/>
        </authorList>
    </citation>
    <scope>NUCLEOTIDE SEQUENCE [LARGE SCALE GENOMIC DNA]</scope>
    <source>
        <strain evidence="3">Lupac 08</strain>
    </source>
</reference>
<dbReference type="Gene3D" id="3.40.630.30">
    <property type="match status" value="1"/>
</dbReference>
<proteinExistence type="predicted"/>
<dbReference type="EMBL" id="CAIE01000022">
    <property type="protein sequence ID" value="CCH17772.1"/>
    <property type="molecule type" value="Genomic_DNA"/>
</dbReference>
<evidence type="ECO:0000313" key="3">
    <source>
        <dbReference type="Proteomes" id="UP000003448"/>
    </source>
</evidence>